<feature type="signal peptide" evidence="1">
    <location>
        <begin position="1"/>
        <end position="15"/>
    </location>
</feature>
<evidence type="ECO:0000313" key="3">
    <source>
        <dbReference type="Proteomes" id="UP000324832"/>
    </source>
</evidence>
<sequence length="82" mass="8897">MYTFAAWNLLRSVLASHLPLCAKLCVYKTYVCTRLTYAAPAWFALASETGADKRDGSEVAASAAVADAPHQSPEHHALYGIR</sequence>
<keyword evidence="1" id="KW-0732">Signal</keyword>
<evidence type="ECO:0000256" key="1">
    <source>
        <dbReference type="SAM" id="SignalP"/>
    </source>
</evidence>
<proteinExistence type="predicted"/>
<evidence type="ECO:0000313" key="2">
    <source>
        <dbReference type="EMBL" id="VVD02545.1"/>
    </source>
</evidence>
<gene>
    <name evidence="2" type="ORF">LSINAPIS_LOCUS12738</name>
</gene>
<dbReference type="Proteomes" id="UP000324832">
    <property type="component" value="Unassembled WGS sequence"/>
</dbReference>
<protein>
    <recommendedName>
        <fullName evidence="4">Secreted protein</fullName>
    </recommendedName>
</protein>
<keyword evidence="3" id="KW-1185">Reference proteome</keyword>
<dbReference type="EMBL" id="FZQP02006133">
    <property type="protein sequence ID" value="VVD02545.1"/>
    <property type="molecule type" value="Genomic_DNA"/>
</dbReference>
<accession>A0A5E4QWH0</accession>
<reference evidence="2 3" key="1">
    <citation type="submission" date="2017-07" db="EMBL/GenBank/DDBJ databases">
        <authorList>
            <person name="Talla V."/>
            <person name="Backstrom N."/>
        </authorList>
    </citation>
    <scope>NUCLEOTIDE SEQUENCE [LARGE SCALE GENOMIC DNA]</scope>
</reference>
<evidence type="ECO:0008006" key="4">
    <source>
        <dbReference type="Google" id="ProtNLM"/>
    </source>
</evidence>
<dbReference type="AlphaFoldDB" id="A0A5E4QWH0"/>
<organism evidence="2 3">
    <name type="scientific">Leptidea sinapis</name>
    <dbReference type="NCBI Taxonomy" id="189913"/>
    <lineage>
        <taxon>Eukaryota</taxon>
        <taxon>Metazoa</taxon>
        <taxon>Ecdysozoa</taxon>
        <taxon>Arthropoda</taxon>
        <taxon>Hexapoda</taxon>
        <taxon>Insecta</taxon>
        <taxon>Pterygota</taxon>
        <taxon>Neoptera</taxon>
        <taxon>Endopterygota</taxon>
        <taxon>Lepidoptera</taxon>
        <taxon>Glossata</taxon>
        <taxon>Ditrysia</taxon>
        <taxon>Papilionoidea</taxon>
        <taxon>Pieridae</taxon>
        <taxon>Dismorphiinae</taxon>
        <taxon>Leptidea</taxon>
    </lineage>
</organism>
<feature type="chain" id="PRO_5022926051" description="Secreted protein" evidence="1">
    <location>
        <begin position="16"/>
        <end position="82"/>
    </location>
</feature>
<name>A0A5E4QWH0_9NEOP</name>